<comment type="caution">
    <text evidence="1">The sequence shown here is derived from an EMBL/GenBank/DDBJ whole genome shotgun (WGS) entry which is preliminary data.</text>
</comment>
<organism evidence="1 2">
    <name type="scientific">Papaver nudicaule</name>
    <name type="common">Iceland poppy</name>
    <dbReference type="NCBI Taxonomy" id="74823"/>
    <lineage>
        <taxon>Eukaryota</taxon>
        <taxon>Viridiplantae</taxon>
        <taxon>Streptophyta</taxon>
        <taxon>Embryophyta</taxon>
        <taxon>Tracheophyta</taxon>
        <taxon>Spermatophyta</taxon>
        <taxon>Magnoliopsida</taxon>
        <taxon>Ranunculales</taxon>
        <taxon>Papaveraceae</taxon>
        <taxon>Papaveroideae</taxon>
        <taxon>Papaver</taxon>
    </lineage>
</organism>
<sequence length="97" mass="11071">MATLGRMMKKAAASSLIPLATKKRSNTDDTFLSVIQSEIDDFRFIRGKRRDAPIRFPFKIEDNGGEQIVTLTRKYQGEAIKLIVRMPGISRERIDNE</sequence>
<dbReference type="Gene3D" id="3.10.280.10">
    <property type="entry name" value="Mitochondrial glycoprotein"/>
    <property type="match status" value="1"/>
</dbReference>
<evidence type="ECO:0000313" key="2">
    <source>
        <dbReference type="Proteomes" id="UP001177140"/>
    </source>
</evidence>
<dbReference type="GO" id="GO:0005759">
    <property type="term" value="C:mitochondrial matrix"/>
    <property type="evidence" value="ECO:0007669"/>
    <property type="project" value="InterPro"/>
</dbReference>
<protein>
    <submittedName>
        <fullName evidence="1">Uncharacterized protein</fullName>
    </submittedName>
</protein>
<dbReference type="Pfam" id="PF02330">
    <property type="entry name" value="MAM33"/>
    <property type="match status" value="1"/>
</dbReference>
<name>A0AA41SKF0_PAPNU</name>
<proteinExistence type="predicted"/>
<dbReference type="Proteomes" id="UP001177140">
    <property type="component" value="Unassembled WGS sequence"/>
</dbReference>
<dbReference type="InterPro" id="IPR003428">
    <property type="entry name" value="MAM33"/>
</dbReference>
<dbReference type="SUPFAM" id="SSF54529">
    <property type="entry name" value="Mitochondrial glycoprotein MAM33-like"/>
    <property type="match status" value="1"/>
</dbReference>
<dbReference type="InterPro" id="IPR036561">
    <property type="entry name" value="MAM33_sf"/>
</dbReference>
<keyword evidence="2" id="KW-1185">Reference proteome</keyword>
<gene>
    <name evidence="1" type="ORF">MKW94_004689</name>
</gene>
<dbReference type="EMBL" id="JAJJMA010162268">
    <property type="protein sequence ID" value="MCL7035903.1"/>
    <property type="molecule type" value="Genomic_DNA"/>
</dbReference>
<reference evidence="1" key="1">
    <citation type="submission" date="2022-03" db="EMBL/GenBank/DDBJ databases">
        <title>A functionally conserved STORR gene fusion in Papaver species that diverged 16.8 million years ago.</title>
        <authorList>
            <person name="Catania T."/>
        </authorList>
    </citation>
    <scope>NUCLEOTIDE SEQUENCE</scope>
    <source>
        <strain evidence="1">S-191538</strain>
    </source>
</reference>
<dbReference type="AlphaFoldDB" id="A0AA41SKF0"/>
<evidence type="ECO:0000313" key="1">
    <source>
        <dbReference type="EMBL" id="MCL7035903.1"/>
    </source>
</evidence>
<accession>A0AA41SKF0</accession>